<accession>A0A5C1QLJ0</accession>
<dbReference type="Gene3D" id="3.20.20.70">
    <property type="entry name" value="Aldolase class I"/>
    <property type="match status" value="1"/>
</dbReference>
<evidence type="ECO:0000256" key="9">
    <source>
        <dbReference type="ARBA" id="ARBA00022723"/>
    </source>
</evidence>
<dbReference type="SUPFAM" id="SSF102114">
    <property type="entry name" value="Radical SAM enzymes"/>
    <property type="match status" value="1"/>
</dbReference>
<dbReference type="InterPro" id="IPR013785">
    <property type="entry name" value="Aldolase_TIM"/>
</dbReference>
<name>A0A5C1QLJ0_9SPIO</name>
<evidence type="ECO:0000259" key="17">
    <source>
        <dbReference type="PROSITE" id="PS51918"/>
    </source>
</evidence>
<evidence type="ECO:0000256" key="14">
    <source>
        <dbReference type="PIRSR" id="PIRSR004911-1"/>
    </source>
</evidence>
<evidence type="ECO:0000256" key="7">
    <source>
        <dbReference type="ARBA" id="ARBA00022485"/>
    </source>
</evidence>
<evidence type="ECO:0000256" key="16">
    <source>
        <dbReference type="SAM" id="MobiDB-lite"/>
    </source>
</evidence>
<organism evidence="18 19">
    <name type="scientific">Oceanispirochaeta crateris</name>
    <dbReference type="NCBI Taxonomy" id="2518645"/>
    <lineage>
        <taxon>Bacteria</taxon>
        <taxon>Pseudomonadati</taxon>
        <taxon>Spirochaetota</taxon>
        <taxon>Spirochaetia</taxon>
        <taxon>Spirochaetales</taxon>
        <taxon>Spirochaetaceae</taxon>
        <taxon>Oceanispirochaeta</taxon>
    </lineage>
</organism>
<dbReference type="PIRSF" id="PIRSF004911">
    <property type="entry name" value="DUF160"/>
    <property type="match status" value="1"/>
</dbReference>
<dbReference type="EC" id="5.4.3.2" evidence="5"/>
<dbReference type="GO" id="GO:0050066">
    <property type="term" value="F:L-lysine 2,3-aminomutase activity"/>
    <property type="evidence" value="ECO:0007669"/>
    <property type="project" value="UniProtKB-EC"/>
</dbReference>
<dbReference type="InterPro" id="IPR025895">
    <property type="entry name" value="LAM_C_dom"/>
</dbReference>
<protein>
    <recommendedName>
        <fullName evidence="6">L-lysine 2,3-aminomutase</fullName>
        <ecNumber evidence="5">5.4.3.2</ecNumber>
    </recommendedName>
</protein>
<dbReference type="GO" id="GO:0051539">
    <property type="term" value="F:4 iron, 4 sulfur cluster binding"/>
    <property type="evidence" value="ECO:0007669"/>
    <property type="project" value="UniProtKB-KW"/>
</dbReference>
<feature type="binding site" evidence="14">
    <location>
        <position position="182"/>
    </location>
    <ligand>
        <name>[4Fe-4S] cluster</name>
        <dbReference type="ChEBI" id="CHEBI:49883"/>
        <note>4Fe-4S-S-AdoMet</note>
    </ligand>
</feature>
<evidence type="ECO:0000256" key="4">
    <source>
        <dbReference type="ARBA" id="ARBA00008703"/>
    </source>
</evidence>
<keyword evidence="11" id="KW-0408">Iron</keyword>
<dbReference type="PANTHER" id="PTHR30538:SF1">
    <property type="entry name" value="L-LYSINE 2,3-AMINOMUTASE"/>
    <property type="match status" value="1"/>
</dbReference>
<feature type="region of interest" description="Disordered" evidence="16">
    <location>
        <begin position="1"/>
        <end position="25"/>
    </location>
</feature>
<comment type="similarity">
    <text evidence="4">Belongs to the radical SAM superfamily. KamA family.</text>
</comment>
<dbReference type="InterPro" id="IPR007197">
    <property type="entry name" value="rSAM"/>
</dbReference>
<evidence type="ECO:0000256" key="6">
    <source>
        <dbReference type="ARBA" id="ARBA00022363"/>
    </source>
</evidence>
<dbReference type="RefSeq" id="WP_149486417.1">
    <property type="nucleotide sequence ID" value="NZ_CP036150.1"/>
</dbReference>
<dbReference type="PROSITE" id="PS51918">
    <property type="entry name" value="RADICAL_SAM"/>
    <property type="match status" value="1"/>
</dbReference>
<evidence type="ECO:0000256" key="1">
    <source>
        <dbReference type="ARBA" id="ARBA00000911"/>
    </source>
</evidence>
<dbReference type="Proteomes" id="UP000324209">
    <property type="component" value="Chromosome"/>
</dbReference>
<keyword evidence="19" id="KW-1185">Reference proteome</keyword>
<dbReference type="InterPro" id="IPR022459">
    <property type="entry name" value="Lysine_aminomutase"/>
</dbReference>
<evidence type="ECO:0000256" key="8">
    <source>
        <dbReference type="ARBA" id="ARBA00022691"/>
    </source>
</evidence>
<evidence type="ECO:0000256" key="11">
    <source>
        <dbReference type="ARBA" id="ARBA00023004"/>
    </source>
</evidence>
<dbReference type="InterPro" id="IPR003739">
    <property type="entry name" value="Lys_aminomutase/Glu_NH3_mut"/>
</dbReference>
<evidence type="ECO:0000256" key="3">
    <source>
        <dbReference type="ARBA" id="ARBA00001966"/>
    </source>
</evidence>
<sequence length="423" mass="48197">MKKELKENQNDSDPPSAIEEHKEETIPLTTVAEEKPFVKSEIKTSDFNIISKETEDFRARFFPQASEKQWNSWRWQIQNSYTQFNKLSEVIDVKNIDDLAFLSKSRKLPLRITPYYASLLDKQGSDSPIAKTVVPSKLELIVSEGEESDPLHEDSMCPVPNLVHRYPDRTLLLSTGFCSVYCRYCTRSHMVLKDKKHFGTKAWSDSIDYIRNNPEVRDVIISGGDPLTINDKHLELLVSSIRAIPHVEIIRIGTKVPIVLPQRITKNLVKMLKKYHPLYLSIHVTHPDEITPEVAEAVTRLADAGIVLGSQTVLLKGVNDSVEVMKELMLKLLKIRIRPYYIYQCDPIPGSSHFRTPVSKGLEIIQGLRGFISGYAIPHYVIDAPGGGGKIPLLPEYYQGREGDYVLIKNFEGKQYKYYDPIL</sequence>
<evidence type="ECO:0000256" key="5">
    <source>
        <dbReference type="ARBA" id="ARBA00012144"/>
    </source>
</evidence>
<evidence type="ECO:0000256" key="15">
    <source>
        <dbReference type="PIRSR" id="PIRSR603739-50"/>
    </source>
</evidence>
<comment type="cofactor">
    <cofactor evidence="3">
        <name>[4Fe-4S] cluster</name>
        <dbReference type="ChEBI" id="CHEBI:49883"/>
    </cofactor>
</comment>
<dbReference type="Pfam" id="PF04055">
    <property type="entry name" value="Radical_SAM"/>
    <property type="match status" value="1"/>
</dbReference>
<dbReference type="Gene3D" id="6.10.140.1170">
    <property type="match status" value="1"/>
</dbReference>
<comment type="cofactor">
    <cofactor evidence="2 15">
        <name>pyridoxal 5'-phosphate</name>
        <dbReference type="ChEBI" id="CHEBI:597326"/>
    </cofactor>
</comment>
<dbReference type="AlphaFoldDB" id="A0A5C1QLJ0"/>
<feature type="binding site" evidence="14">
    <location>
        <position position="178"/>
    </location>
    <ligand>
        <name>[4Fe-4S] cluster</name>
        <dbReference type="ChEBI" id="CHEBI:49883"/>
        <note>4Fe-4S-S-AdoMet</note>
    </ligand>
</feature>
<evidence type="ECO:0000256" key="12">
    <source>
        <dbReference type="ARBA" id="ARBA00023014"/>
    </source>
</evidence>
<dbReference type="SFLD" id="SFLDG01070">
    <property type="entry name" value="PLP-dependent"/>
    <property type="match status" value="1"/>
</dbReference>
<dbReference type="SFLD" id="SFLDS00029">
    <property type="entry name" value="Radical_SAM"/>
    <property type="match status" value="1"/>
</dbReference>
<evidence type="ECO:0000313" key="19">
    <source>
        <dbReference type="Proteomes" id="UP000324209"/>
    </source>
</evidence>
<dbReference type="SFLD" id="SFLDF00283">
    <property type="entry name" value="L-lysine_2_3-aminomutase_(LAM"/>
    <property type="match status" value="1"/>
</dbReference>
<comment type="catalytic activity">
    <reaction evidence="1">
        <text>L-lysine = (3S)-3,6-diaminohexanoate</text>
        <dbReference type="Rhea" id="RHEA:19177"/>
        <dbReference type="ChEBI" id="CHEBI:32551"/>
        <dbReference type="ChEBI" id="CHEBI:57434"/>
        <dbReference type="EC" id="5.4.3.2"/>
    </reaction>
</comment>
<dbReference type="PANTHER" id="PTHR30538">
    <property type="entry name" value="LYSINE 2,3-AMINOMUTASE-RELATED"/>
    <property type="match status" value="1"/>
</dbReference>
<dbReference type="EMBL" id="CP036150">
    <property type="protein sequence ID" value="QEN08337.1"/>
    <property type="molecule type" value="Genomic_DNA"/>
</dbReference>
<evidence type="ECO:0000256" key="2">
    <source>
        <dbReference type="ARBA" id="ARBA00001933"/>
    </source>
</evidence>
<dbReference type="CDD" id="cd01335">
    <property type="entry name" value="Radical_SAM"/>
    <property type="match status" value="1"/>
</dbReference>
<feature type="modified residue" description="N6-(pyridoxal phosphate)lysine" evidence="15">
    <location>
        <position position="390"/>
    </location>
</feature>
<dbReference type="GO" id="GO:0046872">
    <property type="term" value="F:metal ion binding"/>
    <property type="evidence" value="ECO:0007669"/>
    <property type="project" value="UniProtKB-KW"/>
</dbReference>
<dbReference type="InterPro" id="IPR058240">
    <property type="entry name" value="rSAM_sf"/>
</dbReference>
<evidence type="ECO:0000256" key="13">
    <source>
        <dbReference type="ARBA" id="ARBA00023235"/>
    </source>
</evidence>
<dbReference type="Pfam" id="PF12544">
    <property type="entry name" value="LAM_C"/>
    <property type="match status" value="1"/>
</dbReference>
<reference evidence="18 19" key="1">
    <citation type="submission" date="2019-02" db="EMBL/GenBank/DDBJ databases">
        <title>Complete Genome Sequence and Methylome Analysis of free living Spirochaetas.</title>
        <authorList>
            <person name="Fomenkov A."/>
            <person name="Dubinina G."/>
            <person name="Leshcheva N."/>
            <person name="Mikheeva N."/>
            <person name="Grabovich M."/>
            <person name="Vincze T."/>
            <person name="Roberts R.J."/>
        </authorList>
    </citation>
    <scope>NUCLEOTIDE SEQUENCE [LARGE SCALE GENOMIC DNA]</scope>
    <source>
        <strain evidence="18 19">K2</strain>
    </source>
</reference>
<dbReference type="OrthoDB" id="9768064at2"/>
<keyword evidence="7 14" id="KW-0004">4Fe-4S</keyword>
<keyword evidence="8" id="KW-0949">S-adenosyl-L-methionine</keyword>
<dbReference type="KEGG" id="ock:EXM22_10175"/>
<feature type="domain" description="Radical SAM core" evidence="17">
    <location>
        <begin position="164"/>
        <end position="376"/>
    </location>
</feature>
<evidence type="ECO:0000313" key="18">
    <source>
        <dbReference type="EMBL" id="QEN08337.1"/>
    </source>
</evidence>
<proteinExistence type="inferred from homology"/>
<keyword evidence="9 14" id="KW-0479">Metal-binding</keyword>
<evidence type="ECO:0000256" key="10">
    <source>
        <dbReference type="ARBA" id="ARBA00022898"/>
    </source>
</evidence>
<keyword evidence="10 15" id="KW-0663">Pyridoxal phosphate</keyword>
<keyword evidence="13" id="KW-0413">Isomerase</keyword>
<dbReference type="NCBIfam" id="TIGR00238">
    <property type="entry name" value="KamA family radical SAM protein"/>
    <property type="match status" value="1"/>
</dbReference>
<feature type="binding site" evidence="14">
    <location>
        <position position="185"/>
    </location>
    <ligand>
        <name>[4Fe-4S] cluster</name>
        <dbReference type="ChEBI" id="CHEBI:49883"/>
        <note>4Fe-4S-S-AdoMet</note>
    </ligand>
</feature>
<gene>
    <name evidence="18" type="ORF">EXM22_10175</name>
</gene>
<keyword evidence="12 14" id="KW-0411">Iron-sulfur</keyword>